<comment type="caution">
    <text evidence="2">The sequence shown here is derived from an EMBL/GenBank/DDBJ whole genome shotgun (WGS) entry which is preliminary data.</text>
</comment>
<evidence type="ECO:0000259" key="1">
    <source>
        <dbReference type="Pfam" id="PF00326"/>
    </source>
</evidence>
<proteinExistence type="predicted"/>
<dbReference type="PANTHER" id="PTHR42881">
    <property type="entry name" value="PROLYL ENDOPEPTIDASE"/>
    <property type="match status" value="1"/>
</dbReference>
<evidence type="ECO:0000313" key="2">
    <source>
        <dbReference type="EMBL" id="CAE6859918.1"/>
    </source>
</evidence>
<protein>
    <recommendedName>
        <fullName evidence="1">Peptidase S9 prolyl oligopeptidase catalytic domain-containing protein</fullName>
    </recommendedName>
</protein>
<dbReference type="InterPro" id="IPR051167">
    <property type="entry name" value="Prolyl_oligopep/macrocyclase"/>
</dbReference>
<dbReference type="SUPFAM" id="SSF53474">
    <property type="entry name" value="alpha/beta-Hydrolases"/>
    <property type="match status" value="1"/>
</dbReference>
<gene>
    <name evidence="2" type="ORF">R69776_07949</name>
</gene>
<name>A0ABM8T5M7_9BURK</name>
<dbReference type="PANTHER" id="PTHR42881:SF2">
    <property type="entry name" value="PROLYL ENDOPEPTIDASE"/>
    <property type="match status" value="1"/>
</dbReference>
<keyword evidence="3" id="KW-1185">Reference proteome</keyword>
<accession>A0ABM8T5M7</accession>
<dbReference type="Gene3D" id="3.40.50.1820">
    <property type="entry name" value="alpha/beta hydrolase"/>
    <property type="match status" value="1"/>
</dbReference>
<reference evidence="2 3" key="1">
    <citation type="submission" date="2021-02" db="EMBL/GenBank/DDBJ databases">
        <authorList>
            <person name="Vanwijnsberghe S."/>
        </authorList>
    </citation>
    <scope>NUCLEOTIDE SEQUENCE [LARGE SCALE GENOMIC DNA]</scope>
    <source>
        <strain evidence="2 3">R-69776</strain>
    </source>
</reference>
<dbReference type="InterPro" id="IPR029058">
    <property type="entry name" value="AB_hydrolase_fold"/>
</dbReference>
<dbReference type="Pfam" id="PF00326">
    <property type="entry name" value="Peptidase_S9"/>
    <property type="match status" value="1"/>
</dbReference>
<sequence>MRIFAVGRIWQALARWRRVRLQAECVPLFAVAEDSIAEGITSPDKFAVNGASNGGLLAGAAIAHRPGLWRVVVPDVPLFDMLEPLPMDHIRSTIPRKPDC</sequence>
<evidence type="ECO:0000313" key="3">
    <source>
        <dbReference type="Proteomes" id="UP000673821"/>
    </source>
</evidence>
<dbReference type="EMBL" id="CAJNBH010000050">
    <property type="protein sequence ID" value="CAE6859918.1"/>
    <property type="molecule type" value="Genomic_DNA"/>
</dbReference>
<dbReference type="RefSeq" id="WP_128576800.1">
    <property type="nucleotide sequence ID" value="NZ_CAJNAW010000044.1"/>
</dbReference>
<dbReference type="Proteomes" id="UP000673821">
    <property type="component" value="Unassembled WGS sequence"/>
</dbReference>
<organism evidence="2 3">
    <name type="scientific">Paraburkholderia nemoris</name>
    <dbReference type="NCBI Taxonomy" id="2793076"/>
    <lineage>
        <taxon>Bacteria</taxon>
        <taxon>Pseudomonadati</taxon>
        <taxon>Pseudomonadota</taxon>
        <taxon>Betaproteobacteria</taxon>
        <taxon>Burkholderiales</taxon>
        <taxon>Burkholderiaceae</taxon>
        <taxon>Paraburkholderia</taxon>
    </lineage>
</organism>
<feature type="domain" description="Peptidase S9 prolyl oligopeptidase catalytic" evidence="1">
    <location>
        <begin position="28"/>
        <end position="83"/>
    </location>
</feature>
<dbReference type="InterPro" id="IPR001375">
    <property type="entry name" value="Peptidase_S9_cat"/>
</dbReference>